<dbReference type="NCBIfam" id="TIGR02074">
    <property type="entry name" value="PBP_1a_fam"/>
    <property type="match status" value="1"/>
</dbReference>
<dbReference type="InterPro" id="IPR001264">
    <property type="entry name" value="Glyco_trans_51"/>
</dbReference>
<dbReference type="Pfam" id="PF00912">
    <property type="entry name" value="Transgly"/>
    <property type="match status" value="1"/>
</dbReference>
<feature type="compositionally biased region" description="Gly residues" evidence="16">
    <location>
        <begin position="806"/>
        <end position="815"/>
    </location>
</feature>
<evidence type="ECO:0000256" key="4">
    <source>
        <dbReference type="ARBA" id="ARBA00022676"/>
    </source>
</evidence>
<dbReference type="Gene3D" id="3.40.710.10">
    <property type="entry name" value="DD-peptidase/beta-lactamase superfamily"/>
    <property type="match status" value="1"/>
</dbReference>
<evidence type="ECO:0000256" key="13">
    <source>
        <dbReference type="ARBA" id="ARBA00023316"/>
    </source>
</evidence>
<dbReference type="PANTHER" id="PTHR32282">
    <property type="entry name" value="BINDING PROTEIN TRANSPEPTIDASE, PUTATIVE-RELATED"/>
    <property type="match status" value="1"/>
</dbReference>
<feature type="compositionally biased region" description="Low complexity" evidence="16">
    <location>
        <begin position="753"/>
        <end position="790"/>
    </location>
</feature>
<evidence type="ECO:0000256" key="6">
    <source>
        <dbReference type="ARBA" id="ARBA00022692"/>
    </source>
</evidence>
<dbReference type="InterPro" id="IPR023346">
    <property type="entry name" value="Lysozyme-like_dom_sf"/>
</dbReference>
<feature type="region of interest" description="Disordered" evidence="16">
    <location>
        <begin position="729"/>
        <end position="824"/>
    </location>
</feature>
<evidence type="ECO:0000259" key="18">
    <source>
        <dbReference type="Pfam" id="PF00905"/>
    </source>
</evidence>
<keyword evidence="21" id="KW-1185">Reference proteome</keyword>
<keyword evidence="1" id="KW-1003">Cell membrane</keyword>
<dbReference type="InterPro" id="IPR050396">
    <property type="entry name" value="Glycosyltr_51/Transpeptidase"/>
</dbReference>
<evidence type="ECO:0000256" key="2">
    <source>
        <dbReference type="ARBA" id="ARBA00022645"/>
    </source>
</evidence>
<evidence type="ECO:0000256" key="8">
    <source>
        <dbReference type="ARBA" id="ARBA00022960"/>
    </source>
</evidence>
<evidence type="ECO:0000256" key="9">
    <source>
        <dbReference type="ARBA" id="ARBA00022984"/>
    </source>
</evidence>
<dbReference type="Pfam" id="PF00905">
    <property type="entry name" value="Transpeptidase"/>
    <property type="match status" value="1"/>
</dbReference>
<feature type="transmembrane region" description="Helical" evidence="17">
    <location>
        <begin position="9"/>
        <end position="29"/>
    </location>
</feature>
<feature type="domain" description="Penicillin-binding protein transpeptidase" evidence="18">
    <location>
        <begin position="330"/>
        <end position="612"/>
    </location>
</feature>
<keyword evidence="10 17" id="KW-1133">Transmembrane helix</keyword>
<evidence type="ECO:0000256" key="10">
    <source>
        <dbReference type="ARBA" id="ARBA00022989"/>
    </source>
</evidence>
<comment type="caution">
    <text evidence="20">The sequence shown here is derived from an EMBL/GenBank/DDBJ whole genome shotgun (WGS) entry which is preliminary data.</text>
</comment>
<dbReference type="Gene3D" id="1.10.3810.10">
    <property type="entry name" value="Biosynthetic peptidoglycan transglycosylase-like"/>
    <property type="match status" value="1"/>
</dbReference>
<dbReference type="InterPro" id="IPR036950">
    <property type="entry name" value="PBP_transglycosylase"/>
</dbReference>
<keyword evidence="13" id="KW-0961">Cell wall biogenesis/degradation</keyword>
<keyword evidence="3" id="KW-0645">Protease</keyword>
<keyword evidence="6 17" id="KW-0812">Transmembrane</keyword>
<feature type="region of interest" description="Disordered" evidence="16">
    <location>
        <begin position="534"/>
        <end position="553"/>
    </location>
</feature>
<feature type="domain" description="Glycosyl transferase family 51" evidence="19">
    <location>
        <begin position="59"/>
        <end position="229"/>
    </location>
</feature>
<evidence type="ECO:0000256" key="11">
    <source>
        <dbReference type="ARBA" id="ARBA00023136"/>
    </source>
</evidence>
<organism evidence="20 21">
    <name type="scientific">Tumebacillus lacus</name>
    <dbReference type="NCBI Taxonomy" id="2995335"/>
    <lineage>
        <taxon>Bacteria</taxon>
        <taxon>Bacillati</taxon>
        <taxon>Bacillota</taxon>
        <taxon>Bacilli</taxon>
        <taxon>Bacillales</taxon>
        <taxon>Alicyclobacillaceae</taxon>
        <taxon>Tumebacillus</taxon>
    </lineage>
</organism>
<dbReference type="SUPFAM" id="SSF56601">
    <property type="entry name" value="beta-lactamase/transpeptidase-like"/>
    <property type="match status" value="1"/>
</dbReference>
<dbReference type="SUPFAM" id="SSF53955">
    <property type="entry name" value="Lysozyme-like"/>
    <property type="match status" value="1"/>
</dbReference>
<dbReference type="Gene3D" id="2.60.40.10">
    <property type="entry name" value="Immunoglobulins"/>
    <property type="match status" value="1"/>
</dbReference>
<gene>
    <name evidence="20" type="ORF">OS242_03355</name>
</gene>
<evidence type="ECO:0000256" key="1">
    <source>
        <dbReference type="ARBA" id="ARBA00022475"/>
    </source>
</evidence>
<sequence>MGKKIIRSLLIAVLITGISVILIGCTMVLPTLDASKLNIEYNTTEIFDRNGGKIMEYQAVPGEPAKLNEIPKYVQDAMVAVEDSRFYSHNGIDFKAIGRAVYRDIITRSAAEGGSTLTQQLAKNVYLTHDKTLKRKVSEIALAAQIERNFSKEEILELYFNHIYFGNGATGIKAAAETYFDKGDHMQDLTLAESALLAGLPNAPSAYNPWVEQNRELAMQRRNIVLRAMESQGYITAEQSQAAQNEPIKLQSGDDIKGLDQGGKYPYYLDYILEEAEKNMDVPPETILRGGVKVYTHLDPAYQEALEAVYNDPRNFPPNAKDGTIPQAASVVLEAETGGIVALIGGRDNGQEHMQQGFNRASMAKVRPGSTFKPVVVYAPAIDTGAYTSTTMLPNQLKQFPGGYQPRNWNGKYSDKVSMPQAIYQSLNVPAAEVLFDIGIGTGYQYATKNFGIPLPSEDKGKLGIALGDVEISPLELAGAYTAFANNGVRTVPHAIKEIQNSKGQVIGSQGVETTQAIKPETAKVMTKLLKTSVEHPDGTAGPARIGGRDVAGKTGTTEIEGIKNGNRDAWFAGYTGEKMVMVTWMGFDQSDTSHYLTKGSEVPAAMFSKVMAKGLANTKAVRFDTNVSEKPTKEKEEDEEAEKAIIKDLAATLEGNKAKVTWSPVDIEGVKYFLYRAELSADGSASGSVAIGDFSKPGYTDSKLEAGKTYLYWVVVWKDKELAKSNIPRLTVPGGNTKPTDPNKPGTTDPAKPGNGTGTTPTDPNKPGDGTGTTPPTTDPNKPGDGTKPTIPPIPDPTTPTQPGTGTGDGGGGSTTPPNQNGN</sequence>
<comment type="catalytic activity">
    <reaction evidence="14">
        <text>Preferential cleavage: (Ac)2-L-Lys-D-Ala-|-D-Ala. Also transpeptidation of peptidyl-alanyl moieties that are N-acyl substituents of D-alanine.</text>
        <dbReference type="EC" id="3.4.16.4"/>
    </reaction>
</comment>
<evidence type="ECO:0000256" key="3">
    <source>
        <dbReference type="ARBA" id="ARBA00022670"/>
    </source>
</evidence>
<keyword evidence="12" id="KW-0511">Multifunctional enzyme</keyword>
<keyword evidence="7" id="KW-0378">Hydrolase</keyword>
<evidence type="ECO:0000256" key="16">
    <source>
        <dbReference type="SAM" id="MobiDB-lite"/>
    </source>
</evidence>
<evidence type="ECO:0000256" key="17">
    <source>
        <dbReference type="SAM" id="Phobius"/>
    </source>
</evidence>
<protein>
    <submittedName>
        <fullName evidence="20">PBP1A family penicillin-binding protein</fullName>
    </submittedName>
</protein>
<dbReference type="EMBL" id="JAPMLT010000001">
    <property type="protein sequence ID" value="MCX7568999.1"/>
    <property type="molecule type" value="Genomic_DNA"/>
</dbReference>
<dbReference type="PANTHER" id="PTHR32282:SF32">
    <property type="entry name" value="PENICILLIN-BINDING PROTEIN 2A"/>
    <property type="match status" value="1"/>
</dbReference>
<dbReference type="InterPro" id="IPR013783">
    <property type="entry name" value="Ig-like_fold"/>
</dbReference>
<dbReference type="InterPro" id="IPR012338">
    <property type="entry name" value="Beta-lactam/transpept-like"/>
</dbReference>
<keyword evidence="5" id="KW-0808">Transferase</keyword>
<keyword evidence="9" id="KW-0573">Peptidoglycan synthesis</keyword>
<evidence type="ECO:0000313" key="21">
    <source>
        <dbReference type="Proteomes" id="UP001208017"/>
    </source>
</evidence>
<feature type="compositionally biased region" description="Pro residues" evidence="16">
    <location>
        <begin position="791"/>
        <end position="801"/>
    </location>
</feature>
<comment type="catalytic activity">
    <reaction evidence="15">
        <text>[GlcNAc-(1-&gt;4)-Mur2Ac(oyl-L-Ala-gamma-D-Glu-L-Lys-D-Ala-D-Ala)](n)-di-trans,octa-cis-undecaprenyl diphosphate + beta-D-GlcNAc-(1-&gt;4)-Mur2Ac(oyl-L-Ala-gamma-D-Glu-L-Lys-D-Ala-D-Ala)-di-trans,octa-cis-undecaprenyl diphosphate = [GlcNAc-(1-&gt;4)-Mur2Ac(oyl-L-Ala-gamma-D-Glu-L-Lys-D-Ala-D-Ala)](n+1)-di-trans,octa-cis-undecaprenyl diphosphate + di-trans,octa-cis-undecaprenyl diphosphate + H(+)</text>
        <dbReference type="Rhea" id="RHEA:23708"/>
        <dbReference type="Rhea" id="RHEA-COMP:9602"/>
        <dbReference type="Rhea" id="RHEA-COMP:9603"/>
        <dbReference type="ChEBI" id="CHEBI:15378"/>
        <dbReference type="ChEBI" id="CHEBI:58405"/>
        <dbReference type="ChEBI" id="CHEBI:60033"/>
        <dbReference type="ChEBI" id="CHEBI:78435"/>
        <dbReference type="EC" id="2.4.99.28"/>
    </reaction>
</comment>
<keyword evidence="8" id="KW-0133">Cell shape</keyword>
<dbReference type="Proteomes" id="UP001208017">
    <property type="component" value="Unassembled WGS sequence"/>
</dbReference>
<accession>A0ABT3X2Q1</accession>
<dbReference type="PROSITE" id="PS51257">
    <property type="entry name" value="PROKAR_LIPOPROTEIN"/>
    <property type="match status" value="1"/>
</dbReference>
<evidence type="ECO:0000259" key="19">
    <source>
        <dbReference type="Pfam" id="PF00912"/>
    </source>
</evidence>
<dbReference type="InterPro" id="IPR001460">
    <property type="entry name" value="PCN-bd_Tpept"/>
</dbReference>
<reference evidence="20 21" key="1">
    <citation type="submission" date="2022-11" db="EMBL/GenBank/DDBJ databases">
        <title>Study of microbial diversity in lake waters.</title>
        <authorList>
            <person name="Zhang J."/>
        </authorList>
    </citation>
    <scope>NUCLEOTIDE SEQUENCE [LARGE SCALE GENOMIC DNA]</scope>
    <source>
        <strain evidence="20 21">DT12</strain>
    </source>
</reference>
<keyword evidence="11 17" id="KW-0472">Membrane</keyword>
<evidence type="ECO:0000256" key="12">
    <source>
        <dbReference type="ARBA" id="ARBA00023268"/>
    </source>
</evidence>
<evidence type="ECO:0000256" key="14">
    <source>
        <dbReference type="ARBA" id="ARBA00034000"/>
    </source>
</evidence>
<dbReference type="RefSeq" id="WP_267150228.1">
    <property type="nucleotide sequence ID" value="NZ_JAPMLT010000001.1"/>
</dbReference>
<keyword evidence="2" id="KW-0121">Carboxypeptidase</keyword>
<evidence type="ECO:0000313" key="20">
    <source>
        <dbReference type="EMBL" id="MCX7568999.1"/>
    </source>
</evidence>
<keyword evidence="4" id="KW-0328">Glycosyltransferase</keyword>
<evidence type="ECO:0000256" key="5">
    <source>
        <dbReference type="ARBA" id="ARBA00022679"/>
    </source>
</evidence>
<proteinExistence type="predicted"/>
<evidence type="ECO:0000256" key="7">
    <source>
        <dbReference type="ARBA" id="ARBA00022801"/>
    </source>
</evidence>
<name>A0ABT3X2Q1_9BACL</name>
<evidence type="ECO:0000256" key="15">
    <source>
        <dbReference type="ARBA" id="ARBA00049902"/>
    </source>
</evidence>